<evidence type="ECO:0000259" key="2">
    <source>
        <dbReference type="Pfam" id="PF21106"/>
    </source>
</evidence>
<accession>A0A1T4PMI3</accession>
<dbReference type="STRING" id="263852.SAMN02745116_01856"/>
<keyword evidence="3" id="KW-0808">Transferase</keyword>
<evidence type="ECO:0000313" key="4">
    <source>
        <dbReference type="Proteomes" id="UP000190328"/>
    </source>
</evidence>
<dbReference type="Gene3D" id="3.40.50.150">
    <property type="entry name" value="Vaccinia Virus protein VP39"/>
    <property type="match status" value="1"/>
</dbReference>
<dbReference type="Pfam" id="PF21106">
    <property type="entry name" value="YtxK_like"/>
    <property type="match status" value="1"/>
</dbReference>
<dbReference type="GO" id="GO:0003677">
    <property type="term" value="F:DNA binding"/>
    <property type="evidence" value="ECO:0007669"/>
    <property type="project" value="InterPro"/>
</dbReference>
<dbReference type="Pfam" id="PF02384">
    <property type="entry name" value="N6_Mtase"/>
    <property type="match status" value="1"/>
</dbReference>
<dbReference type="PANTHER" id="PTHR41313:SF1">
    <property type="entry name" value="DNA METHYLASE ADENINE-SPECIFIC DOMAIN-CONTAINING PROTEIN"/>
    <property type="match status" value="1"/>
</dbReference>
<dbReference type="InterPro" id="IPR048375">
    <property type="entry name" value="YtxK-like_N"/>
</dbReference>
<feature type="domain" description="DNA methylase adenine-specific" evidence="1">
    <location>
        <begin position="98"/>
        <end position="308"/>
    </location>
</feature>
<evidence type="ECO:0000313" key="3">
    <source>
        <dbReference type="EMBL" id="SJZ92466.1"/>
    </source>
</evidence>
<keyword evidence="4" id="KW-1185">Reference proteome</keyword>
<evidence type="ECO:0000259" key="1">
    <source>
        <dbReference type="Pfam" id="PF02384"/>
    </source>
</evidence>
<dbReference type="Gene3D" id="1.10.150.470">
    <property type="match status" value="1"/>
</dbReference>
<dbReference type="AlphaFoldDB" id="A0A1T4PMI3"/>
<dbReference type="Proteomes" id="UP000190328">
    <property type="component" value="Unassembled WGS sequence"/>
</dbReference>
<dbReference type="OrthoDB" id="9788159at2"/>
<dbReference type="RefSeq" id="WP_078807782.1">
    <property type="nucleotide sequence ID" value="NZ_FUXI01000021.1"/>
</dbReference>
<protein>
    <submittedName>
        <fullName evidence="3">Site-specific DNA-methyltransferase (Adenine-specific)</fullName>
    </submittedName>
</protein>
<name>A0A1T4PMI3_9ENTE</name>
<proteinExistence type="predicted"/>
<dbReference type="InterPro" id="IPR052933">
    <property type="entry name" value="DNA_Protect_Modify"/>
</dbReference>
<sequence>MSKLTKSFEGLLKSTQLFQQKSGMSFLDSYIENAWNVRNGGVVKNNQGFSEEVIHELEMEYQQLNSLELSAEDWRKTAQLTLLKGQKTEILQANHQMTPDGLAFLFAYLLEQLTSEQKTLTLYDNALGMGNLLFAVMNQLELAGKNVQGAGSEVDDALIAVAEINSMLMDKTVELYLQDGLTEISSFAPDIVLSDFPIGYYPNDEKSKEFKVFESGEHTYAHHLLLESAMKQVKKGGFGLFLLPQDLFLSEQANNLKQWLVEEVYLQAVIQLPETLFQTKGRQKSLYLFQRKGENAKQQEVFAYHLTSLSEKGILAKFLRAFVKWKNDFTKI</sequence>
<dbReference type="SUPFAM" id="SSF53335">
    <property type="entry name" value="S-adenosyl-L-methionine-dependent methyltransferases"/>
    <property type="match status" value="1"/>
</dbReference>
<gene>
    <name evidence="3" type="ORF">SAMN02745116_01856</name>
</gene>
<dbReference type="GO" id="GO:0008170">
    <property type="term" value="F:N-methyltransferase activity"/>
    <property type="evidence" value="ECO:0007669"/>
    <property type="project" value="InterPro"/>
</dbReference>
<dbReference type="InterPro" id="IPR003356">
    <property type="entry name" value="DNA_methylase_A-5"/>
</dbReference>
<dbReference type="EMBL" id="FUXI01000021">
    <property type="protein sequence ID" value="SJZ92466.1"/>
    <property type="molecule type" value="Genomic_DNA"/>
</dbReference>
<reference evidence="3 4" key="1">
    <citation type="submission" date="2017-02" db="EMBL/GenBank/DDBJ databases">
        <authorList>
            <person name="Peterson S.W."/>
        </authorList>
    </citation>
    <scope>NUCLEOTIDE SEQUENCE [LARGE SCALE GENOMIC DNA]</scope>
    <source>
        <strain evidence="3 4">ATCC BAA-1030</strain>
    </source>
</reference>
<dbReference type="InterPro" id="IPR029063">
    <property type="entry name" value="SAM-dependent_MTases_sf"/>
</dbReference>
<feature type="domain" description="YtxK-like N-terminal helical" evidence="2">
    <location>
        <begin position="8"/>
        <end position="85"/>
    </location>
</feature>
<dbReference type="GO" id="GO:0032259">
    <property type="term" value="P:methylation"/>
    <property type="evidence" value="ECO:0007669"/>
    <property type="project" value="UniProtKB-KW"/>
</dbReference>
<keyword evidence="3" id="KW-0489">Methyltransferase</keyword>
<organism evidence="3 4">
    <name type="scientific">Pilibacter termitis</name>
    <dbReference type="NCBI Taxonomy" id="263852"/>
    <lineage>
        <taxon>Bacteria</taxon>
        <taxon>Bacillati</taxon>
        <taxon>Bacillota</taxon>
        <taxon>Bacilli</taxon>
        <taxon>Lactobacillales</taxon>
        <taxon>Enterococcaceae</taxon>
        <taxon>Pilibacter</taxon>
    </lineage>
</organism>
<dbReference type="PANTHER" id="PTHR41313">
    <property type="entry name" value="ADENINE-SPECIFIC METHYLTRANSFERASE"/>
    <property type="match status" value="1"/>
</dbReference>